<evidence type="ECO:0000256" key="1">
    <source>
        <dbReference type="SAM" id="Phobius"/>
    </source>
</evidence>
<name>A0A4S3ZW13_9FLAO</name>
<keyword evidence="1" id="KW-1133">Transmembrane helix</keyword>
<evidence type="ECO:0008006" key="4">
    <source>
        <dbReference type="Google" id="ProtNLM"/>
    </source>
</evidence>
<feature type="transmembrane region" description="Helical" evidence="1">
    <location>
        <begin position="90"/>
        <end position="114"/>
    </location>
</feature>
<dbReference type="EMBL" id="SSNZ01000004">
    <property type="protein sequence ID" value="THF49819.1"/>
    <property type="molecule type" value="Genomic_DNA"/>
</dbReference>
<organism evidence="2 3">
    <name type="scientific">Flavobacterium supellecticarium</name>
    <dbReference type="NCBI Taxonomy" id="2565924"/>
    <lineage>
        <taxon>Bacteria</taxon>
        <taxon>Pseudomonadati</taxon>
        <taxon>Bacteroidota</taxon>
        <taxon>Flavobacteriia</taxon>
        <taxon>Flavobacteriales</taxon>
        <taxon>Flavobacteriaceae</taxon>
        <taxon>Flavobacterium</taxon>
    </lineage>
</organism>
<keyword evidence="1" id="KW-0472">Membrane</keyword>
<sequence>MKPLFVLIGVFVFSLIGTKIFNSEVDHRLSGKIALSAMLLFTSLGHFMFTQGMSKMLPDFIPFKIALVYLTGFIEIAAAIGIFIPTLRHMTGILLIVFFILILPTNILAAIKHLNYETGNFDGKGIAYLWFRVPFQVLLICWTYFFIVK</sequence>
<dbReference type="RefSeq" id="WP_136403228.1">
    <property type="nucleotide sequence ID" value="NZ_SSNZ01000004.1"/>
</dbReference>
<keyword evidence="1" id="KW-0812">Transmembrane</keyword>
<gene>
    <name evidence="2" type="ORF">E6C50_10710</name>
</gene>
<accession>A0A4S3ZW13</accession>
<evidence type="ECO:0000313" key="3">
    <source>
        <dbReference type="Proteomes" id="UP000307507"/>
    </source>
</evidence>
<protein>
    <recommendedName>
        <fullName evidence="4">DoxX family membrane protein</fullName>
    </recommendedName>
</protein>
<reference evidence="2 3" key="1">
    <citation type="submission" date="2019-04" db="EMBL/GenBank/DDBJ databases">
        <title>Flavobacterium sp. nov. isolated from construction timber.</title>
        <authorList>
            <person name="Lin S.-Y."/>
            <person name="Chang C.-T."/>
            <person name="Young C.-C."/>
        </authorList>
    </citation>
    <scope>NUCLEOTIDE SEQUENCE [LARGE SCALE GENOMIC DNA]</scope>
    <source>
        <strain evidence="2 3">CC-CTC003</strain>
    </source>
</reference>
<feature type="transmembrane region" description="Helical" evidence="1">
    <location>
        <begin position="33"/>
        <end position="49"/>
    </location>
</feature>
<keyword evidence="3" id="KW-1185">Reference proteome</keyword>
<feature type="transmembrane region" description="Helical" evidence="1">
    <location>
        <begin position="126"/>
        <end position="147"/>
    </location>
</feature>
<dbReference type="AlphaFoldDB" id="A0A4S3ZW13"/>
<evidence type="ECO:0000313" key="2">
    <source>
        <dbReference type="EMBL" id="THF49819.1"/>
    </source>
</evidence>
<feature type="transmembrane region" description="Helical" evidence="1">
    <location>
        <begin position="61"/>
        <end position="84"/>
    </location>
</feature>
<comment type="caution">
    <text evidence="2">The sequence shown here is derived from an EMBL/GenBank/DDBJ whole genome shotgun (WGS) entry which is preliminary data.</text>
</comment>
<dbReference type="Proteomes" id="UP000307507">
    <property type="component" value="Unassembled WGS sequence"/>
</dbReference>
<dbReference type="PANTHER" id="PTHR36974">
    <property type="entry name" value="MEMBRANE PROTEIN-RELATED"/>
    <property type="match status" value="1"/>
</dbReference>
<dbReference type="OrthoDB" id="673526at2"/>
<proteinExistence type="predicted"/>
<dbReference type="PANTHER" id="PTHR36974:SF1">
    <property type="entry name" value="DOXX FAMILY MEMBRANE PROTEIN"/>
    <property type="match status" value="1"/>
</dbReference>